<dbReference type="RefSeq" id="WP_084068911.1">
    <property type="nucleotide sequence ID" value="NZ_FWXY01000009.1"/>
</dbReference>
<dbReference type="STRING" id="1121400.SAMN02746065_10992"/>
<proteinExistence type="predicted"/>
<protein>
    <recommendedName>
        <fullName evidence="3">Pancreas/duodenum homeobox protein 1</fullName>
    </recommendedName>
</protein>
<name>A0A1W2BTC7_9BACT</name>
<evidence type="ECO:0000313" key="1">
    <source>
        <dbReference type="EMBL" id="SMC75842.1"/>
    </source>
</evidence>
<evidence type="ECO:0000313" key="2">
    <source>
        <dbReference type="Proteomes" id="UP000192418"/>
    </source>
</evidence>
<accession>A0A1W2BTC7</accession>
<dbReference type="OrthoDB" id="5457758at2"/>
<reference evidence="1 2" key="1">
    <citation type="submission" date="2017-04" db="EMBL/GenBank/DDBJ databases">
        <authorList>
            <person name="Afonso C.L."/>
            <person name="Miller P.J."/>
            <person name="Scott M.A."/>
            <person name="Spackman E."/>
            <person name="Goraichik I."/>
            <person name="Dimitrov K.M."/>
            <person name="Suarez D.L."/>
            <person name="Swayne D.E."/>
        </authorList>
    </citation>
    <scope>NUCLEOTIDE SEQUENCE [LARGE SCALE GENOMIC DNA]</scope>
    <source>
        <strain evidence="1 2">DSM 3385</strain>
    </source>
</reference>
<organism evidence="1 2">
    <name type="scientific">Desulfocicer vacuolatum DSM 3385</name>
    <dbReference type="NCBI Taxonomy" id="1121400"/>
    <lineage>
        <taxon>Bacteria</taxon>
        <taxon>Pseudomonadati</taxon>
        <taxon>Thermodesulfobacteriota</taxon>
        <taxon>Desulfobacteria</taxon>
        <taxon>Desulfobacterales</taxon>
        <taxon>Desulfobacteraceae</taxon>
        <taxon>Desulfocicer</taxon>
    </lineage>
</organism>
<gene>
    <name evidence="1" type="ORF">SAMN02746065_10992</name>
</gene>
<sequence length="131" mass="15060">MTVNHFSDVFTPEILRNLFPEDRADAFFEALYGDAEDGAYDIRLAFNKAEDNTLYFDFLLEQRPGKCLACNVTHGLPMVFERHPIINLNGLAREIEGVLQMECTGWKVGTTREKNRQIHKLPVQFSLSPRK</sequence>
<dbReference type="EMBL" id="FWXY01000009">
    <property type="protein sequence ID" value="SMC75842.1"/>
    <property type="molecule type" value="Genomic_DNA"/>
</dbReference>
<keyword evidence="2" id="KW-1185">Reference proteome</keyword>
<dbReference type="AlphaFoldDB" id="A0A1W2BTC7"/>
<evidence type="ECO:0008006" key="3">
    <source>
        <dbReference type="Google" id="ProtNLM"/>
    </source>
</evidence>
<dbReference type="Proteomes" id="UP000192418">
    <property type="component" value="Unassembled WGS sequence"/>
</dbReference>